<comment type="caution">
    <text evidence="9">The sequence shown here is derived from an EMBL/GenBank/DDBJ whole genome shotgun (WGS) entry which is preliminary data.</text>
</comment>
<evidence type="ECO:0000256" key="4">
    <source>
        <dbReference type="ARBA" id="ARBA00023319"/>
    </source>
</evidence>
<keyword evidence="10" id="KW-1185">Reference proteome</keyword>
<feature type="region of interest" description="Disordered" evidence="5">
    <location>
        <begin position="539"/>
        <end position="558"/>
    </location>
</feature>
<feature type="region of interest" description="Disordered" evidence="5">
    <location>
        <begin position="20"/>
        <end position="44"/>
    </location>
</feature>
<dbReference type="InterPro" id="IPR003599">
    <property type="entry name" value="Ig_sub"/>
</dbReference>
<reference evidence="9" key="1">
    <citation type="journal article" date="2021" name="Sci. Adv.">
        <title>The American lobster genome reveals insights on longevity, neural, and immune adaptations.</title>
        <authorList>
            <person name="Polinski J.M."/>
            <person name="Zimin A.V."/>
            <person name="Clark K.F."/>
            <person name="Kohn A.B."/>
            <person name="Sadowski N."/>
            <person name="Timp W."/>
            <person name="Ptitsyn A."/>
            <person name="Khanna P."/>
            <person name="Romanova D.Y."/>
            <person name="Williams P."/>
            <person name="Greenwood S.J."/>
            <person name="Moroz L.L."/>
            <person name="Walt D.R."/>
            <person name="Bodnar A.G."/>
        </authorList>
    </citation>
    <scope>NUCLEOTIDE SEQUENCE</scope>
    <source>
        <strain evidence="9">GMGI-L3</strain>
    </source>
</reference>
<dbReference type="SUPFAM" id="SSF48726">
    <property type="entry name" value="Immunoglobulin"/>
    <property type="match status" value="3"/>
</dbReference>
<dbReference type="GO" id="GO:0030154">
    <property type="term" value="P:cell differentiation"/>
    <property type="evidence" value="ECO:0007669"/>
    <property type="project" value="UniProtKB-ARBA"/>
</dbReference>
<dbReference type="GO" id="GO:0007156">
    <property type="term" value="P:homophilic cell adhesion via plasma membrane adhesion molecules"/>
    <property type="evidence" value="ECO:0007669"/>
    <property type="project" value="TreeGrafter"/>
</dbReference>
<feature type="compositionally biased region" description="Polar residues" evidence="5">
    <location>
        <begin position="990"/>
        <end position="1004"/>
    </location>
</feature>
<keyword evidence="2" id="KW-0677">Repeat</keyword>
<evidence type="ECO:0000256" key="5">
    <source>
        <dbReference type="SAM" id="MobiDB-lite"/>
    </source>
</evidence>
<protein>
    <submittedName>
        <fullName evidence="9">Synaptogenesis protein syg-2-like 8</fullName>
    </submittedName>
</protein>
<dbReference type="InterPro" id="IPR003961">
    <property type="entry name" value="FN3_dom"/>
</dbReference>
<keyword evidence="6" id="KW-0812">Transmembrane</keyword>
<dbReference type="PANTHER" id="PTHR45080">
    <property type="entry name" value="CONTACTIN 5"/>
    <property type="match status" value="1"/>
</dbReference>
<organism evidence="9 10">
    <name type="scientific">Homarus americanus</name>
    <name type="common">American lobster</name>
    <dbReference type="NCBI Taxonomy" id="6706"/>
    <lineage>
        <taxon>Eukaryota</taxon>
        <taxon>Metazoa</taxon>
        <taxon>Ecdysozoa</taxon>
        <taxon>Arthropoda</taxon>
        <taxon>Crustacea</taxon>
        <taxon>Multicrustacea</taxon>
        <taxon>Malacostraca</taxon>
        <taxon>Eumalacostraca</taxon>
        <taxon>Eucarida</taxon>
        <taxon>Decapoda</taxon>
        <taxon>Pleocyemata</taxon>
        <taxon>Astacidea</taxon>
        <taxon>Nephropoidea</taxon>
        <taxon>Nephropidae</taxon>
        <taxon>Homarus</taxon>
    </lineage>
</organism>
<gene>
    <name evidence="9" type="primary">Syg2-L8</name>
    <name evidence="9" type="ORF">Hamer_G023628</name>
</gene>
<feature type="domain" description="Ig-like" evidence="7">
    <location>
        <begin position="258"/>
        <end position="361"/>
    </location>
</feature>
<dbReference type="InterPro" id="IPR013098">
    <property type="entry name" value="Ig_I-set"/>
</dbReference>
<dbReference type="InterPro" id="IPR036116">
    <property type="entry name" value="FN3_sf"/>
</dbReference>
<sequence>EGQVSGVTRDSKTICFNVVGQSSSTDSSPPHPPTEPDTALSHSPLLSHSCTPIHYSLSHSNTPPTVNKVTYITDSPVWVFAPSGKLDVLEGGDLTITAEAAANPTPIKYSWMHETGKVVGEIATGEGNVGELKLDRVGRHMAGTYTVTATSAKGTIIASFIIDVQYGPENVTAASRVLVDQNDTATVLCSAVGNPTPNITWTRVVEGTRQTLSWGMGEAHLVVEWAAPSDTGVYYCHASNVVSSPPPATTAIVVTQGPTYTSARLEEEEVAGKSWALVGGSGLLDCRVKASPQPAFEWITEDGPISDSDRKYDIHLPQLMDGVAEWSSVLEIRNVVAKDFTSYICVAYNPLGSHTLNYTLNPPTHPGTPLSLNVTVLNDTSVELTWVDNTAATTTAGYTIRYRTTDQRQYELDDTSMASQFLISNLAPPAPVQLVDIPGTNTSGLVIEGLKPGTEYSFSIQSYNDMDMVEDKTDTEDRPKGMPFVVFVLIAVTGGVLIVLNVIGVLCFLRRRVVFRGFRASSTKSSAYEVPSPSLMDQLSLSSSDDIPPPDYEVTPPLVHQDSTLDPGIVSPSQPDPSSPLSSTHKKNRFHVLFPQHPERHKLLGIKAQPTIAMKSSHYLPVILFLQVITAWSVTACQSITWVPSLFSASHLPGPVTTCQIYPLPDPITASHPHYLQICPLPSITTCRSHLQVITLPAVITPPADPVHCLQQVMGSCHLDPFGGSLQDISLPSGSRGTPSLARSSPMLTSSSTISNSGADIIAPPDDFSSGIVNIGADDHEHHSLHDGDSWANLEADLPTCHQSGFERSPFDHLLCHQSSYDLPRPVGHSSASTFRSMESLLNSRPYQPQQTYTLPRRPSQVIFHGHPHLQHEREHYQQRGRHVFQYPLVRQLSSSVDYQQPQTDDQYFLQQQQRYHQQPSLGAAMSVPPPYASLDPSTLYSLHSTFFEDGARPSTSYSDSPTGYDHTEAGSGGTVTSTSSPRRRPVLQSVDQASKSSTSPPER</sequence>
<dbReference type="InterPro" id="IPR036179">
    <property type="entry name" value="Ig-like_dom_sf"/>
</dbReference>
<dbReference type="Proteomes" id="UP000747542">
    <property type="component" value="Unassembled WGS sequence"/>
</dbReference>
<keyword evidence="6" id="KW-1133">Transmembrane helix</keyword>
<feature type="transmembrane region" description="Helical" evidence="6">
    <location>
        <begin position="619"/>
        <end position="643"/>
    </location>
</feature>
<feature type="non-terminal residue" evidence="9">
    <location>
        <position position="1004"/>
    </location>
</feature>
<proteinExistence type="predicted"/>
<keyword evidence="3" id="KW-1015">Disulfide bond</keyword>
<dbReference type="InterPro" id="IPR050958">
    <property type="entry name" value="Cell_Adh-Cytoskel_Orgn"/>
</dbReference>
<dbReference type="Gene3D" id="2.60.40.10">
    <property type="entry name" value="Immunoglobulins"/>
    <property type="match status" value="4"/>
</dbReference>
<evidence type="ECO:0000259" key="7">
    <source>
        <dbReference type="PROSITE" id="PS50835"/>
    </source>
</evidence>
<dbReference type="EMBL" id="JAHLQT010012699">
    <property type="protein sequence ID" value="KAG7171217.1"/>
    <property type="molecule type" value="Genomic_DNA"/>
</dbReference>
<evidence type="ECO:0000256" key="1">
    <source>
        <dbReference type="ARBA" id="ARBA00022729"/>
    </source>
</evidence>
<dbReference type="Pfam" id="PF07679">
    <property type="entry name" value="I-set"/>
    <property type="match status" value="1"/>
</dbReference>
<dbReference type="SMART" id="SM00060">
    <property type="entry name" value="FN3"/>
    <property type="match status" value="1"/>
</dbReference>
<dbReference type="SMART" id="SM00408">
    <property type="entry name" value="IGc2"/>
    <property type="match status" value="3"/>
</dbReference>
<feature type="region of interest" description="Disordered" evidence="5">
    <location>
        <begin position="953"/>
        <end position="1004"/>
    </location>
</feature>
<dbReference type="SMART" id="SM00409">
    <property type="entry name" value="IG"/>
    <property type="match status" value="3"/>
</dbReference>
<dbReference type="InterPro" id="IPR007110">
    <property type="entry name" value="Ig-like_dom"/>
</dbReference>
<evidence type="ECO:0000256" key="6">
    <source>
        <dbReference type="SAM" id="Phobius"/>
    </source>
</evidence>
<keyword evidence="4" id="KW-0393">Immunoglobulin domain</keyword>
<evidence type="ECO:0000313" key="10">
    <source>
        <dbReference type="Proteomes" id="UP000747542"/>
    </source>
</evidence>
<dbReference type="AlphaFoldDB" id="A0A8J5N180"/>
<dbReference type="InterPro" id="IPR003598">
    <property type="entry name" value="Ig_sub2"/>
</dbReference>
<evidence type="ECO:0000256" key="3">
    <source>
        <dbReference type="ARBA" id="ARBA00023157"/>
    </source>
</evidence>
<feature type="domain" description="Ig-like" evidence="7">
    <location>
        <begin position="168"/>
        <end position="254"/>
    </location>
</feature>
<dbReference type="CDD" id="cd00063">
    <property type="entry name" value="FN3"/>
    <property type="match status" value="1"/>
</dbReference>
<dbReference type="Pfam" id="PF00041">
    <property type="entry name" value="fn3"/>
    <property type="match status" value="1"/>
</dbReference>
<feature type="transmembrane region" description="Helical" evidence="6">
    <location>
        <begin position="484"/>
        <end position="509"/>
    </location>
</feature>
<dbReference type="SUPFAM" id="SSF49265">
    <property type="entry name" value="Fibronectin type III"/>
    <property type="match status" value="1"/>
</dbReference>
<evidence type="ECO:0000259" key="8">
    <source>
        <dbReference type="PROSITE" id="PS50853"/>
    </source>
</evidence>
<feature type="region of interest" description="Disordered" evidence="5">
    <location>
        <begin position="563"/>
        <end position="585"/>
    </location>
</feature>
<dbReference type="Pfam" id="PF13927">
    <property type="entry name" value="Ig_3"/>
    <property type="match status" value="2"/>
</dbReference>
<keyword evidence="6" id="KW-0472">Membrane</keyword>
<dbReference type="GO" id="GO:0009653">
    <property type="term" value="P:anatomical structure morphogenesis"/>
    <property type="evidence" value="ECO:0007669"/>
    <property type="project" value="UniProtKB-ARBA"/>
</dbReference>
<dbReference type="PROSITE" id="PS50853">
    <property type="entry name" value="FN3"/>
    <property type="match status" value="1"/>
</dbReference>
<name>A0A8J5N180_HOMAM</name>
<evidence type="ECO:0000256" key="2">
    <source>
        <dbReference type="ARBA" id="ARBA00022737"/>
    </source>
</evidence>
<feature type="domain" description="Fibronectin type-III" evidence="8">
    <location>
        <begin position="368"/>
        <end position="484"/>
    </location>
</feature>
<dbReference type="PANTHER" id="PTHR45080:SF8">
    <property type="entry name" value="IG-LIKE DOMAIN-CONTAINING PROTEIN"/>
    <property type="match status" value="1"/>
</dbReference>
<dbReference type="InterPro" id="IPR013783">
    <property type="entry name" value="Ig-like_fold"/>
</dbReference>
<dbReference type="PROSITE" id="PS50835">
    <property type="entry name" value="IG_LIKE"/>
    <property type="match status" value="2"/>
</dbReference>
<evidence type="ECO:0000313" key="9">
    <source>
        <dbReference type="EMBL" id="KAG7171217.1"/>
    </source>
</evidence>
<keyword evidence="1" id="KW-0732">Signal</keyword>
<dbReference type="CDD" id="cd00096">
    <property type="entry name" value="Ig"/>
    <property type="match status" value="1"/>
</dbReference>
<dbReference type="GO" id="GO:0005886">
    <property type="term" value="C:plasma membrane"/>
    <property type="evidence" value="ECO:0007669"/>
    <property type="project" value="TreeGrafter"/>
</dbReference>
<accession>A0A8J5N180</accession>